<reference evidence="3 4" key="1">
    <citation type="submission" date="2018-11" db="EMBL/GenBank/DDBJ databases">
        <title>Gordonia insulae sp. nov., isolated from an island soil.</title>
        <authorList>
            <person name="Kim Y.S."/>
            <person name="Kim S.B."/>
        </authorList>
    </citation>
    <scope>NUCLEOTIDE SEQUENCE [LARGE SCALE GENOMIC DNA]</scope>
    <source>
        <strain evidence="3 4">MMS17-SY073</strain>
    </source>
</reference>
<dbReference type="InterPro" id="IPR019965">
    <property type="entry name" value="PPOX_F420-dep_Rv2061_put"/>
</dbReference>
<gene>
    <name evidence="3" type="ORF">D7316_04394</name>
</gene>
<dbReference type="InterPro" id="IPR012349">
    <property type="entry name" value="Split_barrel_FMN-bd"/>
</dbReference>
<proteinExistence type="predicted"/>
<dbReference type="PANTHER" id="PTHR35176:SF11">
    <property type="entry name" value="PYRIDOXAMINE 5'-PHOSPHATE OXIDASE FAMILY PROTEIN"/>
    <property type="match status" value="1"/>
</dbReference>
<dbReference type="PANTHER" id="PTHR35176">
    <property type="entry name" value="HEME OXYGENASE HI_0854-RELATED"/>
    <property type="match status" value="1"/>
</dbReference>
<dbReference type="KEGG" id="gom:D7316_04394"/>
<dbReference type="GO" id="GO:0070967">
    <property type="term" value="F:coenzyme F420 binding"/>
    <property type="evidence" value="ECO:0007669"/>
    <property type="project" value="TreeGrafter"/>
</dbReference>
<dbReference type="Proteomes" id="UP000271469">
    <property type="component" value="Chromosome"/>
</dbReference>
<sequence length="134" mass="14383">MSATSAPFGEATDAKYIELTTFRKDGTPKPTPIWAALDDDGRLVVWTEAESWKVKRLRNNPRVTVQACDARGKKTHGAVVEGTAEILDAAGTEHARRLIGRKYGLLGKLLVKASVIRRGKSGTVGIAITAVDPA</sequence>
<dbReference type="Pfam" id="PF01243">
    <property type="entry name" value="PNPOx_N"/>
    <property type="match status" value="1"/>
</dbReference>
<dbReference type="NCBIfam" id="TIGR03666">
    <property type="entry name" value="Rv2061_F420"/>
    <property type="match status" value="1"/>
</dbReference>
<evidence type="ECO:0000313" key="4">
    <source>
        <dbReference type="Proteomes" id="UP000271469"/>
    </source>
</evidence>
<dbReference type="AlphaFoldDB" id="A0A3G8JTD5"/>
<keyword evidence="1" id="KW-0560">Oxidoreductase</keyword>
<dbReference type="Gene3D" id="2.30.110.10">
    <property type="entry name" value="Electron Transport, Fmn-binding Protein, Chain A"/>
    <property type="match status" value="1"/>
</dbReference>
<keyword evidence="4" id="KW-1185">Reference proteome</keyword>
<accession>A0A3G8JTD5</accession>
<evidence type="ECO:0000259" key="2">
    <source>
        <dbReference type="Pfam" id="PF01243"/>
    </source>
</evidence>
<name>A0A3G8JTD5_9ACTN</name>
<dbReference type="SUPFAM" id="SSF50475">
    <property type="entry name" value="FMN-binding split barrel"/>
    <property type="match status" value="1"/>
</dbReference>
<organism evidence="3 4">
    <name type="scientific">Gordonia insulae</name>
    <dbReference type="NCBI Taxonomy" id="2420509"/>
    <lineage>
        <taxon>Bacteria</taxon>
        <taxon>Bacillati</taxon>
        <taxon>Actinomycetota</taxon>
        <taxon>Actinomycetes</taxon>
        <taxon>Mycobacteriales</taxon>
        <taxon>Gordoniaceae</taxon>
        <taxon>Gordonia</taxon>
    </lineage>
</organism>
<feature type="domain" description="Pyridoxamine 5'-phosphate oxidase N-terminal" evidence="2">
    <location>
        <begin position="17"/>
        <end position="104"/>
    </location>
</feature>
<dbReference type="RefSeq" id="WP_124710091.1">
    <property type="nucleotide sequence ID" value="NZ_CP033972.1"/>
</dbReference>
<dbReference type="InterPro" id="IPR052019">
    <property type="entry name" value="F420H2_bilvrd_red/Heme_oxyg"/>
</dbReference>
<dbReference type="OrthoDB" id="5738083at2"/>
<protein>
    <recommendedName>
        <fullName evidence="2">Pyridoxamine 5'-phosphate oxidase N-terminal domain-containing protein</fullName>
    </recommendedName>
</protein>
<dbReference type="InterPro" id="IPR011576">
    <property type="entry name" value="Pyridox_Oxase_N"/>
</dbReference>
<dbReference type="EMBL" id="CP033972">
    <property type="protein sequence ID" value="AZG47782.1"/>
    <property type="molecule type" value="Genomic_DNA"/>
</dbReference>
<evidence type="ECO:0000313" key="3">
    <source>
        <dbReference type="EMBL" id="AZG47782.1"/>
    </source>
</evidence>
<dbReference type="GO" id="GO:0005829">
    <property type="term" value="C:cytosol"/>
    <property type="evidence" value="ECO:0007669"/>
    <property type="project" value="TreeGrafter"/>
</dbReference>
<dbReference type="GO" id="GO:0016627">
    <property type="term" value="F:oxidoreductase activity, acting on the CH-CH group of donors"/>
    <property type="evidence" value="ECO:0007669"/>
    <property type="project" value="TreeGrafter"/>
</dbReference>
<evidence type="ECO:0000256" key="1">
    <source>
        <dbReference type="ARBA" id="ARBA00023002"/>
    </source>
</evidence>